<evidence type="ECO:0008006" key="3">
    <source>
        <dbReference type="Google" id="ProtNLM"/>
    </source>
</evidence>
<keyword evidence="2" id="KW-1185">Reference proteome</keyword>
<dbReference type="RefSeq" id="WP_367951180.1">
    <property type="nucleotide sequence ID" value="NZ_JBAKFG010000001.1"/>
</dbReference>
<sequence length="137" mass="14891">MPESWEVSDMPSSDAVEVTVQSGAPCNISGLVTSRILSDEEKNKGARLLDDMLHSSINHLKSVRHEIIEVGKTDAFGPETPGFVIVSGKRRDTFATLSFGGLNDSNNVSVIIRSDSQDNRSAISKIIHDVVEAIQIR</sequence>
<evidence type="ECO:0000313" key="2">
    <source>
        <dbReference type="Proteomes" id="UP001556636"/>
    </source>
</evidence>
<evidence type="ECO:0000313" key="1">
    <source>
        <dbReference type="EMBL" id="MEX0372528.1"/>
    </source>
</evidence>
<name>A0ABV3RXP4_9GAMM</name>
<comment type="caution">
    <text evidence="1">The sequence shown here is derived from an EMBL/GenBank/DDBJ whole genome shotgun (WGS) entry which is preliminary data.</text>
</comment>
<dbReference type="Proteomes" id="UP001556636">
    <property type="component" value="Unassembled WGS sequence"/>
</dbReference>
<protein>
    <recommendedName>
        <fullName evidence="3">DUF1795 domain-containing protein</fullName>
    </recommendedName>
</protein>
<gene>
    <name evidence="1" type="ORF">V6X51_03650</name>
</gene>
<reference evidence="1 2" key="1">
    <citation type="submission" date="2024-02" db="EMBL/GenBank/DDBJ databases">
        <title>New especies of Spiribacter isolated from saline water.</title>
        <authorList>
            <person name="Leon M.J."/>
            <person name="De La Haba R."/>
            <person name="Sanchez-Porro C."/>
            <person name="Ventosa A."/>
        </authorList>
    </citation>
    <scope>NUCLEOTIDE SEQUENCE [LARGE SCALE GENOMIC DNA]</scope>
    <source>
        <strain evidence="2">ag22IC6-196</strain>
    </source>
</reference>
<dbReference type="EMBL" id="JBAKFG010000001">
    <property type="protein sequence ID" value="MEX0372528.1"/>
    <property type="molecule type" value="Genomic_DNA"/>
</dbReference>
<organism evidence="1 2">
    <name type="scientific">Spiribacter roseus</name>
    <dbReference type="NCBI Taxonomy" id="1855875"/>
    <lineage>
        <taxon>Bacteria</taxon>
        <taxon>Pseudomonadati</taxon>
        <taxon>Pseudomonadota</taxon>
        <taxon>Gammaproteobacteria</taxon>
        <taxon>Chromatiales</taxon>
        <taxon>Ectothiorhodospiraceae</taxon>
        <taxon>Spiribacter</taxon>
    </lineage>
</organism>
<proteinExistence type="predicted"/>
<accession>A0ABV3RXP4</accession>